<dbReference type="Gene3D" id="3.40.630.30">
    <property type="match status" value="1"/>
</dbReference>
<evidence type="ECO:0000313" key="3">
    <source>
        <dbReference type="Proteomes" id="UP000829364"/>
    </source>
</evidence>
<keyword evidence="3" id="KW-1185">Reference proteome</keyword>
<dbReference type="GO" id="GO:0016747">
    <property type="term" value="F:acyltransferase activity, transferring groups other than amino-acyl groups"/>
    <property type="evidence" value="ECO:0007669"/>
    <property type="project" value="InterPro"/>
</dbReference>
<evidence type="ECO:0000259" key="1">
    <source>
        <dbReference type="PROSITE" id="PS51186"/>
    </source>
</evidence>
<organism evidence="2 3">
    <name type="scientific">Purpureocillium takamizusanense</name>
    <dbReference type="NCBI Taxonomy" id="2060973"/>
    <lineage>
        <taxon>Eukaryota</taxon>
        <taxon>Fungi</taxon>
        <taxon>Dikarya</taxon>
        <taxon>Ascomycota</taxon>
        <taxon>Pezizomycotina</taxon>
        <taxon>Sordariomycetes</taxon>
        <taxon>Hypocreomycetidae</taxon>
        <taxon>Hypocreales</taxon>
        <taxon>Ophiocordycipitaceae</taxon>
        <taxon>Purpureocillium</taxon>
    </lineage>
</organism>
<sequence>MSNNTQLTSTEKEYIISGCTVADGDALAANNLPAFWADPHFRLNWPNRTLEYHVIQAAKRSPNNLLTGRETKRHLKAVHPDTGRIAGYARWILPAGFDPSVWPEAVTPAVSEDDEAFFRRLASMADWNTGDTTGEPISPTQKAENEILSNKTYIQLDYLAVHPDNQGSGIATQLVASGLKEAKKIGLDVYVRAFRPGIGLYRRLGFRTEKEIALDDSEECGPGEVYRALMTYAIAS</sequence>
<dbReference type="Proteomes" id="UP000829364">
    <property type="component" value="Chromosome 4"/>
</dbReference>
<dbReference type="SUPFAM" id="SSF55729">
    <property type="entry name" value="Acyl-CoA N-acyltransferases (Nat)"/>
    <property type="match status" value="1"/>
</dbReference>
<proteinExistence type="predicted"/>
<dbReference type="PROSITE" id="PS51186">
    <property type="entry name" value="GNAT"/>
    <property type="match status" value="1"/>
</dbReference>
<protein>
    <recommendedName>
        <fullName evidence="1">N-acetyltransferase domain-containing protein</fullName>
    </recommendedName>
</protein>
<dbReference type="KEGG" id="ptkz:JDV02_004697"/>
<accession>A0A9Q8QGW6</accession>
<dbReference type="OrthoDB" id="61113at2759"/>
<reference evidence="2" key="1">
    <citation type="submission" date="2021-11" db="EMBL/GenBank/DDBJ databases">
        <title>Purpureocillium_takamizusanense_genome.</title>
        <authorList>
            <person name="Nguyen N.-H."/>
        </authorList>
    </citation>
    <scope>NUCLEOTIDE SEQUENCE</scope>
    <source>
        <strain evidence="2">PT3</strain>
    </source>
</reference>
<dbReference type="InterPro" id="IPR052523">
    <property type="entry name" value="Trichothecene_AcTrans"/>
</dbReference>
<dbReference type="InterPro" id="IPR016181">
    <property type="entry name" value="Acyl_CoA_acyltransferase"/>
</dbReference>
<evidence type="ECO:0000313" key="2">
    <source>
        <dbReference type="EMBL" id="UNI18427.1"/>
    </source>
</evidence>
<name>A0A9Q8QGW6_9HYPO</name>
<feature type="domain" description="N-acetyltransferase" evidence="1">
    <location>
        <begin position="81"/>
        <end position="232"/>
    </location>
</feature>
<dbReference type="InterPro" id="IPR000182">
    <property type="entry name" value="GNAT_dom"/>
</dbReference>
<dbReference type="RefSeq" id="XP_047841908.1">
    <property type="nucleotide sequence ID" value="XM_047985928.1"/>
</dbReference>
<dbReference type="CDD" id="cd04301">
    <property type="entry name" value="NAT_SF"/>
    <property type="match status" value="1"/>
</dbReference>
<dbReference type="PANTHER" id="PTHR42791">
    <property type="entry name" value="GNAT FAMILY ACETYLTRANSFERASE"/>
    <property type="match status" value="1"/>
</dbReference>
<dbReference type="AlphaFoldDB" id="A0A9Q8QGW6"/>
<dbReference type="GeneID" id="72066649"/>
<dbReference type="PANTHER" id="PTHR42791:SF2">
    <property type="entry name" value="N-ACETYLTRANSFERASE DOMAIN-CONTAINING PROTEIN"/>
    <property type="match status" value="1"/>
</dbReference>
<gene>
    <name evidence="2" type="ORF">JDV02_004697</name>
</gene>
<dbReference type="EMBL" id="CP086357">
    <property type="protein sequence ID" value="UNI18427.1"/>
    <property type="molecule type" value="Genomic_DNA"/>
</dbReference>
<dbReference type="Pfam" id="PF13508">
    <property type="entry name" value="Acetyltransf_7"/>
    <property type="match status" value="1"/>
</dbReference>